<accession>A0A178L575</accession>
<dbReference type="Proteomes" id="UP000078356">
    <property type="component" value="Unassembled WGS sequence"/>
</dbReference>
<sequence length="830" mass="89930">MEDYQALRQTGCLGIAAERLALALRITEQRPVALVSEGLEALQQGRLEDAFLALAEAATRLGPQGEVWALLGHVLLAKGEHQTAFDLLSAPANPARMTTAVRLLRLRALIALPGFKNEQLAAELPYAGSAAELGLLLAHLPPGCWGQVELDPLRREIHGWALDTRRPRQSPRLTLTLEGQAPSLLIARQSCPLLAEAGNAGTHGGFRLQLTEDVASLRLQWPDGQDLSGSPLATGVLSVPTPAIPSGQSPDPVVDVLIPVYEGRTAALACIESVLRSRAANRTPMQLVVLDDASRDAHLIQALEALAAAGDIELHRRPVNLGFIRNMNRGMTLHGQRDVVWLNADTLVAGAWLDLLRETVQERPDAATATPFSNNGELLSFPAPCEGYPLPTADELEILNTQAAASNEPAPEVEVGCGFCLYIRRSALDDVGLLDELHLQRGYGEETDWCLRARERGWRHLAAHRVFVGHQGGVSFGQEKLARVAFNNALLRERYPAADRAFERYRQQDPLRSYRDRLQRARLVLLGPRIATAGIIAQVAPASHFARLVLAGGEAPACTLAHRQHDGQLLIELRLHGYGLPVLLDYRLPAQAELLLEDLGQLAPARLRYLQAADCPDALRALPLQLNIPHEVQGSDDFASPLLESAALFLQRARALLTPYATLTASLHLRCPAVPVIQLAAPRAGSALPRTELGNVLIGDLLQAPGLAQRWLVVLRRCRRRGLKCRFLLGDSSPWTTALLAIGNVRMLPEVPGIAPQRLPALAGCTLVLSLEQAPTTTWWAPERARTAGLVLHAPAGRVAHEAGAQRLSALPPALAAVLNEVFPLGFLHE</sequence>
<dbReference type="Pfam" id="PF00535">
    <property type="entry name" value="Glycos_transf_2"/>
    <property type="match status" value="1"/>
</dbReference>
<dbReference type="SUPFAM" id="SSF48452">
    <property type="entry name" value="TPR-like"/>
    <property type="match status" value="1"/>
</dbReference>
<comment type="caution">
    <text evidence="6">The sequence shown here is derived from an EMBL/GenBank/DDBJ whole genome shotgun (WGS) entry which is preliminary data.</text>
</comment>
<gene>
    <name evidence="6" type="ORF">A4V15_07535</name>
</gene>
<dbReference type="GO" id="GO:0016757">
    <property type="term" value="F:glycosyltransferase activity"/>
    <property type="evidence" value="ECO:0007669"/>
    <property type="project" value="UniProtKB-KW"/>
</dbReference>
<keyword evidence="4" id="KW-0808">Transferase</keyword>
<organism evidence="6 7">
    <name type="scientific">Pseudomonas oryzihabitans</name>
    <dbReference type="NCBI Taxonomy" id="47885"/>
    <lineage>
        <taxon>Bacteria</taxon>
        <taxon>Pseudomonadati</taxon>
        <taxon>Pseudomonadota</taxon>
        <taxon>Gammaproteobacteria</taxon>
        <taxon>Pseudomonadales</taxon>
        <taxon>Pseudomonadaceae</taxon>
        <taxon>Pseudomonas</taxon>
    </lineage>
</organism>
<reference evidence="6 7" key="1">
    <citation type="submission" date="2016-04" db="EMBL/GenBank/DDBJ databases">
        <title>Draft Genome Sequences of Staphylococcus capitis Strain H36, S. capitis Strain H65, S. cohnii Strain H62, S. hominis Strain H69, Mycobacterium iranicum Strain H39, Plantibacter sp. Strain H53, Pseudomonas oryzihabitans Strain H72, and Microbacterium sp. Strain H83, isolated from residential settings.</title>
        <authorList>
            <person name="Lymperopoulou D."/>
            <person name="Adams R.I."/>
            <person name="Lindow S."/>
            <person name="Coil D.A."/>
            <person name="Jospin G."/>
            <person name="Eisen J.A."/>
        </authorList>
    </citation>
    <scope>NUCLEOTIDE SEQUENCE [LARGE SCALE GENOMIC DNA]</scope>
    <source>
        <strain evidence="6 7">H72</strain>
    </source>
</reference>
<dbReference type="EMBL" id="LWCR01000056">
    <property type="protein sequence ID" value="OAN24898.1"/>
    <property type="molecule type" value="Genomic_DNA"/>
</dbReference>
<evidence type="ECO:0000256" key="3">
    <source>
        <dbReference type="ARBA" id="ARBA00022676"/>
    </source>
</evidence>
<keyword evidence="3" id="KW-0328">Glycosyltransferase</keyword>
<protein>
    <recommendedName>
        <fullName evidence="5">Glycosyltransferase 2-like domain-containing protein</fullName>
    </recommendedName>
</protein>
<evidence type="ECO:0000313" key="6">
    <source>
        <dbReference type="EMBL" id="OAN24898.1"/>
    </source>
</evidence>
<keyword evidence="2" id="KW-0997">Cell inner membrane</keyword>
<dbReference type="InterPro" id="IPR011990">
    <property type="entry name" value="TPR-like_helical_dom_sf"/>
</dbReference>
<evidence type="ECO:0000256" key="1">
    <source>
        <dbReference type="ARBA" id="ARBA00006739"/>
    </source>
</evidence>
<dbReference type="PANTHER" id="PTHR43179">
    <property type="entry name" value="RHAMNOSYLTRANSFERASE WBBL"/>
    <property type="match status" value="1"/>
</dbReference>
<dbReference type="InterPro" id="IPR029044">
    <property type="entry name" value="Nucleotide-diphossugar_trans"/>
</dbReference>
<name>A0A178L575_9PSED</name>
<comment type="similarity">
    <text evidence="1">Belongs to the glycosyltransferase 2 family.</text>
</comment>
<dbReference type="InterPro" id="IPR001173">
    <property type="entry name" value="Glyco_trans_2-like"/>
</dbReference>
<keyword evidence="2" id="KW-1003">Cell membrane</keyword>
<evidence type="ECO:0000259" key="5">
    <source>
        <dbReference type="Pfam" id="PF00535"/>
    </source>
</evidence>
<dbReference type="PANTHER" id="PTHR43179:SF12">
    <property type="entry name" value="GALACTOFURANOSYLTRANSFERASE GLFT2"/>
    <property type="match status" value="1"/>
</dbReference>
<evidence type="ECO:0000313" key="7">
    <source>
        <dbReference type="Proteomes" id="UP000078356"/>
    </source>
</evidence>
<dbReference type="AlphaFoldDB" id="A0A178L575"/>
<keyword evidence="2" id="KW-0472">Membrane</keyword>
<evidence type="ECO:0000256" key="4">
    <source>
        <dbReference type="ARBA" id="ARBA00022679"/>
    </source>
</evidence>
<dbReference type="Gene3D" id="3.90.550.10">
    <property type="entry name" value="Spore Coat Polysaccharide Biosynthesis Protein SpsA, Chain A"/>
    <property type="match status" value="1"/>
</dbReference>
<dbReference type="SUPFAM" id="SSF53448">
    <property type="entry name" value="Nucleotide-diphospho-sugar transferases"/>
    <property type="match status" value="1"/>
</dbReference>
<feature type="domain" description="Glycosyltransferase 2-like" evidence="5">
    <location>
        <begin position="256"/>
        <end position="431"/>
    </location>
</feature>
<evidence type="ECO:0000256" key="2">
    <source>
        <dbReference type="ARBA" id="ARBA00022519"/>
    </source>
</evidence>
<proteinExistence type="inferred from homology"/>